<dbReference type="AlphaFoldDB" id="A0A0F5LCJ1"/>
<comment type="caution">
    <text evidence="1">The sequence shown here is derived from an EMBL/GenBank/DDBJ whole genome shotgun (WGS) entry which is preliminary data.</text>
</comment>
<sequence length="109" mass="11662">MSKEILTGNELTSGATVYLSVSGDWVEALSAARLFAKEDAAERDAALAATKATGRIISLEIEEVDVVDGQIVPKRLRERIRAAGPTAPLTLNGQAYDRQHMGEDGHVSI</sequence>
<name>A0A0F5LCJ1_9HYPH</name>
<evidence type="ECO:0000313" key="2">
    <source>
        <dbReference type="Proteomes" id="UP000033514"/>
    </source>
</evidence>
<keyword evidence="2" id="KW-1185">Reference proteome</keyword>
<evidence type="ECO:0000313" key="1">
    <source>
        <dbReference type="EMBL" id="KKB79919.1"/>
    </source>
</evidence>
<dbReference type="InterPro" id="IPR021270">
    <property type="entry name" value="DUF2849"/>
</dbReference>
<organism evidence="1 2">
    <name type="scientific">Devosia soli</name>
    <dbReference type="NCBI Taxonomy" id="361041"/>
    <lineage>
        <taxon>Bacteria</taxon>
        <taxon>Pseudomonadati</taxon>
        <taxon>Pseudomonadota</taxon>
        <taxon>Alphaproteobacteria</taxon>
        <taxon>Hyphomicrobiales</taxon>
        <taxon>Devosiaceae</taxon>
        <taxon>Devosia</taxon>
    </lineage>
</organism>
<reference evidence="1 2" key="1">
    <citation type="submission" date="2015-03" db="EMBL/GenBank/DDBJ databases">
        <authorList>
            <person name="Hassan Y.I."/>
            <person name="Lepp D."/>
            <person name="Zhou T."/>
        </authorList>
    </citation>
    <scope>NUCLEOTIDE SEQUENCE [LARGE SCALE GENOMIC DNA]</scope>
    <source>
        <strain evidence="1 2">GH2-10</strain>
    </source>
</reference>
<dbReference type="EMBL" id="LAJG01000014">
    <property type="protein sequence ID" value="KKB79919.1"/>
    <property type="molecule type" value="Genomic_DNA"/>
</dbReference>
<protein>
    <recommendedName>
        <fullName evidence="3">Sulfite reductase</fullName>
    </recommendedName>
</protein>
<dbReference type="PATRIC" id="fig|361041.3.peg.403"/>
<dbReference type="Proteomes" id="UP000033514">
    <property type="component" value="Unassembled WGS sequence"/>
</dbReference>
<dbReference type="RefSeq" id="WP_046141985.1">
    <property type="nucleotide sequence ID" value="NZ_LAJG01000014.1"/>
</dbReference>
<dbReference type="OrthoDB" id="9815695at2"/>
<proteinExistence type="predicted"/>
<gene>
    <name evidence="1" type="ORF">VW35_05445</name>
</gene>
<evidence type="ECO:0008006" key="3">
    <source>
        <dbReference type="Google" id="ProtNLM"/>
    </source>
</evidence>
<accession>A0A0F5LCJ1</accession>
<dbReference type="Pfam" id="PF11011">
    <property type="entry name" value="DUF2849"/>
    <property type="match status" value="1"/>
</dbReference>
<dbReference type="STRING" id="361041.VW35_05445"/>